<dbReference type="PANTHER" id="PTHR44757:SF2">
    <property type="entry name" value="BIOFILM ARCHITECTURE MAINTENANCE PROTEIN MBAA"/>
    <property type="match status" value="1"/>
</dbReference>
<keyword evidence="7" id="KW-1185">Reference proteome</keyword>
<dbReference type="EMBL" id="CP016895">
    <property type="protein sequence ID" value="AOA59045.1"/>
    <property type="molecule type" value="Genomic_DNA"/>
</dbReference>
<dbReference type="RefSeq" id="WP_067556651.1">
    <property type="nucleotide sequence ID" value="NZ_CP016895.1"/>
</dbReference>
<evidence type="ECO:0000259" key="2">
    <source>
        <dbReference type="PROSITE" id="PS50112"/>
    </source>
</evidence>
<dbReference type="InterPro" id="IPR000700">
    <property type="entry name" value="PAS-assoc_C"/>
</dbReference>
<evidence type="ECO:0000259" key="3">
    <source>
        <dbReference type="PROSITE" id="PS50113"/>
    </source>
</evidence>
<dbReference type="PANTHER" id="PTHR44757">
    <property type="entry name" value="DIGUANYLATE CYCLASE DGCP"/>
    <property type="match status" value="1"/>
</dbReference>
<feature type="transmembrane region" description="Helical" evidence="1">
    <location>
        <begin position="121"/>
        <end position="145"/>
    </location>
</feature>
<dbReference type="PROSITE" id="PS50887">
    <property type="entry name" value="GGDEF"/>
    <property type="match status" value="1"/>
</dbReference>
<reference evidence="6 7" key="1">
    <citation type="submission" date="2016-08" db="EMBL/GenBank/DDBJ databases">
        <authorList>
            <person name="Seilhamer J.J."/>
        </authorList>
    </citation>
    <scope>NUCLEOTIDE SEQUENCE [LARGE SCALE GENOMIC DNA]</scope>
    <source>
        <strain evidence="6 7">BRTC-1</strain>
    </source>
</reference>
<evidence type="ECO:0000313" key="6">
    <source>
        <dbReference type="EMBL" id="AOA59045.1"/>
    </source>
</evidence>
<keyword evidence="1" id="KW-0472">Membrane</keyword>
<evidence type="ECO:0000259" key="4">
    <source>
        <dbReference type="PROSITE" id="PS50883"/>
    </source>
</evidence>
<feature type="domain" description="PAS" evidence="2">
    <location>
        <begin position="407"/>
        <end position="448"/>
    </location>
</feature>
<dbReference type="CDD" id="cd00130">
    <property type="entry name" value="PAS"/>
    <property type="match status" value="1"/>
</dbReference>
<feature type="transmembrane region" description="Helical" evidence="1">
    <location>
        <begin position="54"/>
        <end position="74"/>
    </location>
</feature>
<dbReference type="InterPro" id="IPR013655">
    <property type="entry name" value="PAS_fold_3"/>
</dbReference>
<dbReference type="STRING" id="1789224.BFG52_12255"/>
<evidence type="ECO:0000313" key="7">
    <source>
        <dbReference type="Proteomes" id="UP000093391"/>
    </source>
</evidence>
<dbReference type="SMART" id="SM00052">
    <property type="entry name" value="EAL"/>
    <property type="match status" value="1"/>
</dbReference>
<dbReference type="NCBIfam" id="TIGR00254">
    <property type="entry name" value="GGDEF"/>
    <property type="match status" value="1"/>
</dbReference>
<protein>
    <recommendedName>
        <fullName evidence="8">GGDEF domain-containing protein</fullName>
    </recommendedName>
</protein>
<evidence type="ECO:0000259" key="5">
    <source>
        <dbReference type="PROSITE" id="PS50887"/>
    </source>
</evidence>
<dbReference type="SUPFAM" id="SSF55785">
    <property type="entry name" value="PYP-like sensor domain (PAS domain)"/>
    <property type="match status" value="2"/>
</dbReference>
<dbReference type="InterPro" id="IPR001633">
    <property type="entry name" value="EAL_dom"/>
</dbReference>
<dbReference type="CDD" id="cd01949">
    <property type="entry name" value="GGDEF"/>
    <property type="match status" value="1"/>
</dbReference>
<dbReference type="PROSITE" id="PS50113">
    <property type="entry name" value="PAC"/>
    <property type="match status" value="1"/>
</dbReference>
<feature type="transmembrane region" description="Helical" evidence="1">
    <location>
        <begin position="152"/>
        <end position="168"/>
    </location>
</feature>
<feature type="domain" description="GGDEF" evidence="5">
    <location>
        <begin position="558"/>
        <end position="691"/>
    </location>
</feature>
<dbReference type="Proteomes" id="UP000093391">
    <property type="component" value="Chromosome"/>
</dbReference>
<dbReference type="NCBIfam" id="TIGR00229">
    <property type="entry name" value="sensory_box"/>
    <property type="match status" value="1"/>
</dbReference>
<dbReference type="SMART" id="SM00086">
    <property type="entry name" value="PAC"/>
    <property type="match status" value="2"/>
</dbReference>
<dbReference type="PROSITE" id="PS50112">
    <property type="entry name" value="PAS"/>
    <property type="match status" value="1"/>
</dbReference>
<dbReference type="KEGG" id="ala:BFG52_12255"/>
<dbReference type="GO" id="GO:0006355">
    <property type="term" value="P:regulation of DNA-templated transcription"/>
    <property type="evidence" value="ECO:0007669"/>
    <property type="project" value="InterPro"/>
</dbReference>
<organism evidence="6 7">
    <name type="scientific">Acinetobacter larvae</name>
    <dbReference type="NCBI Taxonomy" id="1789224"/>
    <lineage>
        <taxon>Bacteria</taxon>
        <taxon>Pseudomonadati</taxon>
        <taxon>Pseudomonadota</taxon>
        <taxon>Gammaproteobacteria</taxon>
        <taxon>Moraxellales</taxon>
        <taxon>Moraxellaceae</taxon>
        <taxon>Acinetobacter</taxon>
    </lineage>
</organism>
<gene>
    <name evidence="6" type="ORF">BFG52_12255</name>
</gene>
<dbReference type="InterPro" id="IPR029787">
    <property type="entry name" value="Nucleotide_cyclase"/>
</dbReference>
<keyword evidence="1" id="KW-1133">Transmembrane helix</keyword>
<sequence>MLKAHEKSNFSHQIAVLLSHRTLYLLQLFIIWLVLSIGYNLILSLLGTDYFTSFSIIYSLCSTVVLGLSFAYLAKKTPKNAEIPPCPRDSIYDQGIIIVIALVQGFYYLAMYSYYADAITHVHALFLFLWRLPENLLYILVLILLKDKLPALFLYLIFTAIAILYLISQQQRLVFDSFDIILLLWLSMLLLGCILSLFFLKRNHSHRQPTRIPCDLSSAPNSVIRNNTTAHATIENMKKSNNKQSDQDNSISDPTHGCATTVLSCTTCIYCTPTQPVDPYTSNHLRFAHQIASMNAWVWNIQKSHFEINSKPGLALLSPDNEKFQQLIHPDDRADYRHAMKQHLLGKTPRFEMIYRLRSGEDWHWIQDIGQVTQRDQQNNPIKMIGLFRDFQQEQNDQAQLKLGSIIFHKLKESVFILDQHLRYLQINSCYEKLLGLDKEHVVGQYLFHLCSKNEYIAQQHHQLIIEKLRQDGEYAGEITEKLASGKELVLRLRINAIRDEQQQISHYVGIISDLTQQKQQEQRVRYLENYDLLTNLPNRFYFNLKLNHYISSTSAIQRFALIRIRIDRFGVYNELNNQLLGDGLIQLVAQRLNHLCQNVQLLAYLNNDDFAIIYELDNAPVYIQQFLDKLFAELKIPYHLYDSEHILNFSIGVALYPEHGQHVDELNNNAQYALYEAQRIGGNAIRYYHNHDHFISNDQRSLKYDLQQVLIRNQLVVYYQPKICSLTQSLYGFEALVRWQHPIRGLIPPALFIPMAEESSLISDIGKFVISESCKQLKQWRLMGYNQIHISVNIVAQQILRGELLKDIDSALAEYGIAGEQLELELTESSLLDQSDAVLELLNNLKQRGINFSLDDFGRGYSSLSYLAQYPIDILKIDKAFIAKIGHAKDEAIVDAIIAMGDALDMIMVAEGVETAAQVEYLKSRGCYILQGFYFAKPLSAAESSAYLKQFKLDNQNKTNG</sequence>
<dbReference type="SUPFAM" id="SSF55073">
    <property type="entry name" value="Nucleotide cyclase"/>
    <property type="match status" value="1"/>
</dbReference>
<feature type="transmembrane region" description="Helical" evidence="1">
    <location>
        <begin position="21"/>
        <end position="42"/>
    </location>
</feature>
<dbReference type="InterPro" id="IPR052155">
    <property type="entry name" value="Biofilm_reg_signaling"/>
</dbReference>
<keyword evidence="1" id="KW-0812">Transmembrane</keyword>
<dbReference type="InterPro" id="IPR043128">
    <property type="entry name" value="Rev_trsase/Diguanyl_cyclase"/>
</dbReference>
<dbReference type="Pfam" id="PF00990">
    <property type="entry name" value="GGDEF"/>
    <property type="match status" value="1"/>
</dbReference>
<feature type="transmembrane region" description="Helical" evidence="1">
    <location>
        <begin position="95"/>
        <end position="115"/>
    </location>
</feature>
<dbReference type="Pfam" id="PF00563">
    <property type="entry name" value="EAL"/>
    <property type="match status" value="1"/>
</dbReference>
<proteinExistence type="predicted"/>
<dbReference type="InterPro" id="IPR000014">
    <property type="entry name" value="PAS"/>
</dbReference>
<name>A0A1B2M1I3_9GAMM</name>
<dbReference type="Pfam" id="PF08447">
    <property type="entry name" value="PAS_3"/>
    <property type="match status" value="1"/>
</dbReference>
<dbReference type="InterPro" id="IPR013767">
    <property type="entry name" value="PAS_fold"/>
</dbReference>
<dbReference type="AlphaFoldDB" id="A0A1B2M1I3"/>
<dbReference type="CDD" id="cd01948">
    <property type="entry name" value="EAL"/>
    <property type="match status" value="1"/>
</dbReference>
<dbReference type="SUPFAM" id="SSF141868">
    <property type="entry name" value="EAL domain-like"/>
    <property type="match status" value="1"/>
</dbReference>
<dbReference type="InterPro" id="IPR001610">
    <property type="entry name" value="PAC"/>
</dbReference>
<dbReference type="InterPro" id="IPR000160">
    <property type="entry name" value="GGDEF_dom"/>
</dbReference>
<evidence type="ECO:0000256" key="1">
    <source>
        <dbReference type="SAM" id="Phobius"/>
    </source>
</evidence>
<dbReference type="Gene3D" id="3.20.20.450">
    <property type="entry name" value="EAL domain"/>
    <property type="match status" value="1"/>
</dbReference>
<evidence type="ECO:0008006" key="8">
    <source>
        <dbReference type="Google" id="ProtNLM"/>
    </source>
</evidence>
<dbReference type="Gene3D" id="3.30.450.20">
    <property type="entry name" value="PAS domain"/>
    <property type="match status" value="2"/>
</dbReference>
<feature type="transmembrane region" description="Helical" evidence="1">
    <location>
        <begin position="180"/>
        <end position="200"/>
    </location>
</feature>
<dbReference type="Pfam" id="PF00989">
    <property type="entry name" value="PAS"/>
    <property type="match status" value="1"/>
</dbReference>
<dbReference type="Gene3D" id="3.30.70.270">
    <property type="match status" value="1"/>
</dbReference>
<dbReference type="InterPro" id="IPR035965">
    <property type="entry name" value="PAS-like_dom_sf"/>
</dbReference>
<dbReference type="OrthoDB" id="9804951at2"/>
<dbReference type="SMART" id="SM00267">
    <property type="entry name" value="GGDEF"/>
    <property type="match status" value="1"/>
</dbReference>
<feature type="domain" description="EAL" evidence="4">
    <location>
        <begin position="700"/>
        <end position="953"/>
    </location>
</feature>
<dbReference type="InterPro" id="IPR035919">
    <property type="entry name" value="EAL_sf"/>
</dbReference>
<dbReference type="PROSITE" id="PS50883">
    <property type="entry name" value="EAL"/>
    <property type="match status" value="1"/>
</dbReference>
<accession>A0A1B2M1I3</accession>
<feature type="domain" description="PAC" evidence="3">
    <location>
        <begin position="475"/>
        <end position="527"/>
    </location>
</feature>